<evidence type="ECO:0000256" key="8">
    <source>
        <dbReference type="SAM" id="Phobius"/>
    </source>
</evidence>
<dbReference type="InterPro" id="IPR003400">
    <property type="entry name" value="ExbD"/>
</dbReference>
<evidence type="ECO:0000256" key="1">
    <source>
        <dbReference type="ARBA" id="ARBA00004162"/>
    </source>
</evidence>
<evidence type="ECO:0000256" key="5">
    <source>
        <dbReference type="ARBA" id="ARBA00022989"/>
    </source>
</evidence>
<dbReference type="Pfam" id="PF02472">
    <property type="entry name" value="ExbD"/>
    <property type="match status" value="1"/>
</dbReference>
<proteinExistence type="inferred from homology"/>
<dbReference type="Proteomes" id="UP000676169">
    <property type="component" value="Chromosome"/>
</dbReference>
<dbReference type="Gene3D" id="3.30.420.270">
    <property type="match status" value="1"/>
</dbReference>
<evidence type="ECO:0000313" key="10">
    <source>
        <dbReference type="Proteomes" id="UP000676169"/>
    </source>
</evidence>
<feature type="transmembrane region" description="Helical" evidence="8">
    <location>
        <begin position="12"/>
        <end position="31"/>
    </location>
</feature>
<comment type="subcellular location">
    <subcellularLocation>
        <location evidence="1">Cell membrane</location>
        <topology evidence="1">Single-pass membrane protein</topology>
    </subcellularLocation>
    <subcellularLocation>
        <location evidence="7">Cell membrane</location>
        <topology evidence="7">Single-pass type II membrane protein</topology>
    </subcellularLocation>
</comment>
<accession>A0A975G633</accession>
<evidence type="ECO:0000256" key="7">
    <source>
        <dbReference type="RuleBase" id="RU003879"/>
    </source>
</evidence>
<dbReference type="RefSeq" id="WP_211629550.1">
    <property type="nucleotide sequence ID" value="NZ_CP073100.1"/>
</dbReference>
<dbReference type="EMBL" id="CP073100">
    <property type="protein sequence ID" value="QUE49463.1"/>
    <property type="molecule type" value="Genomic_DNA"/>
</dbReference>
<dbReference type="AlphaFoldDB" id="A0A975G633"/>
<gene>
    <name evidence="9" type="ORF">KBB96_11325</name>
</gene>
<dbReference type="GO" id="GO:0015031">
    <property type="term" value="P:protein transport"/>
    <property type="evidence" value="ECO:0007669"/>
    <property type="project" value="UniProtKB-KW"/>
</dbReference>
<keyword evidence="7" id="KW-0813">Transport</keyword>
<keyword evidence="10" id="KW-1185">Reference proteome</keyword>
<evidence type="ECO:0000313" key="9">
    <source>
        <dbReference type="EMBL" id="QUE49463.1"/>
    </source>
</evidence>
<reference evidence="9" key="1">
    <citation type="submission" date="2021-04" db="EMBL/GenBank/DDBJ databases">
        <title>Luteolibacter sp. 32A isolated from the skin of an Anderson's salamander (Ambystoma andersonii).</title>
        <authorList>
            <person name="Spergser J."/>
            <person name="Busse H.-J."/>
        </authorList>
    </citation>
    <scope>NUCLEOTIDE SEQUENCE</scope>
    <source>
        <strain evidence="9">32A</strain>
    </source>
</reference>
<evidence type="ECO:0000256" key="6">
    <source>
        <dbReference type="ARBA" id="ARBA00023136"/>
    </source>
</evidence>
<comment type="similarity">
    <text evidence="2 7">Belongs to the ExbD/TolR family.</text>
</comment>
<keyword evidence="7" id="KW-0653">Protein transport</keyword>
<sequence length="139" mass="15838">MRFQRPPKIQKTAQIVPLIDILLVLLIYFIVTTQTKKPRDVMRIELPTVHEMPSDKEMATRSVIRMDASGKVMLDSMAVPDGLLDSYLQAFMKQNPGRKLELEADKGMPIERLLGVWDALTKAGIQIKDVPARIRRPDQ</sequence>
<keyword evidence="4 7" id="KW-0812">Transmembrane</keyword>
<evidence type="ECO:0000256" key="4">
    <source>
        <dbReference type="ARBA" id="ARBA00022692"/>
    </source>
</evidence>
<protein>
    <submittedName>
        <fullName evidence="9">Biopolymer transporter ExbD</fullName>
    </submittedName>
</protein>
<dbReference type="PANTHER" id="PTHR30558">
    <property type="entry name" value="EXBD MEMBRANE COMPONENT OF PMF-DRIVEN MACROMOLECULE IMPORT SYSTEM"/>
    <property type="match status" value="1"/>
</dbReference>
<evidence type="ECO:0000256" key="3">
    <source>
        <dbReference type="ARBA" id="ARBA00022475"/>
    </source>
</evidence>
<keyword evidence="6 8" id="KW-0472">Membrane</keyword>
<dbReference type="KEGG" id="lamb:KBB96_11325"/>
<dbReference type="GO" id="GO:0022857">
    <property type="term" value="F:transmembrane transporter activity"/>
    <property type="evidence" value="ECO:0007669"/>
    <property type="project" value="InterPro"/>
</dbReference>
<organism evidence="9 10">
    <name type="scientific">Luteolibacter ambystomatis</name>
    <dbReference type="NCBI Taxonomy" id="2824561"/>
    <lineage>
        <taxon>Bacteria</taxon>
        <taxon>Pseudomonadati</taxon>
        <taxon>Verrucomicrobiota</taxon>
        <taxon>Verrucomicrobiia</taxon>
        <taxon>Verrucomicrobiales</taxon>
        <taxon>Verrucomicrobiaceae</taxon>
        <taxon>Luteolibacter</taxon>
    </lineage>
</organism>
<dbReference type="GO" id="GO:0005886">
    <property type="term" value="C:plasma membrane"/>
    <property type="evidence" value="ECO:0007669"/>
    <property type="project" value="UniProtKB-SubCell"/>
</dbReference>
<keyword evidence="5 8" id="KW-1133">Transmembrane helix</keyword>
<keyword evidence="3" id="KW-1003">Cell membrane</keyword>
<evidence type="ECO:0000256" key="2">
    <source>
        <dbReference type="ARBA" id="ARBA00005811"/>
    </source>
</evidence>
<name>A0A975G633_9BACT</name>